<dbReference type="InterPro" id="IPR002867">
    <property type="entry name" value="IBR_dom"/>
</dbReference>
<keyword evidence="8" id="KW-0677">Repeat</keyword>
<dbReference type="InterPro" id="IPR031127">
    <property type="entry name" value="E3_UB_ligase_RBR"/>
</dbReference>
<evidence type="ECO:0000259" key="13">
    <source>
        <dbReference type="PROSITE" id="PS51873"/>
    </source>
</evidence>
<keyword evidence="11" id="KW-0862">Zinc</keyword>
<evidence type="ECO:0000256" key="2">
    <source>
        <dbReference type="ARBA" id="ARBA00001947"/>
    </source>
</evidence>
<dbReference type="InterPro" id="IPR048962">
    <property type="entry name" value="ARIH1-like_UBL"/>
</dbReference>
<dbReference type="OrthoDB" id="10009520at2759"/>
<evidence type="ECO:0000256" key="10">
    <source>
        <dbReference type="ARBA" id="ARBA00022786"/>
    </source>
</evidence>
<dbReference type="PROSITE" id="PS51873">
    <property type="entry name" value="TRIAD"/>
    <property type="match status" value="1"/>
</dbReference>
<protein>
    <recommendedName>
        <fullName evidence="5">RBR-type E3 ubiquitin transferase</fullName>
        <ecNumber evidence="5">2.3.2.31</ecNumber>
    </recommendedName>
</protein>
<proteinExistence type="inferred from homology"/>
<evidence type="ECO:0000256" key="8">
    <source>
        <dbReference type="ARBA" id="ARBA00022737"/>
    </source>
</evidence>
<dbReference type="Gene3D" id="3.30.40.10">
    <property type="entry name" value="Zinc/RING finger domain, C3HC4 (zinc finger)"/>
    <property type="match status" value="1"/>
</dbReference>
<feature type="region of interest" description="Disordered" evidence="12">
    <location>
        <begin position="91"/>
        <end position="117"/>
    </location>
</feature>
<dbReference type="AlphaFoldDB" id="R0GD88"/>
<keyword evidence="9" id="KW-0863">Zinc-finger</keyword>
<feature type="domain" description="RING-type" evidence="13">
    <location>
        <begin position="79"/>
        <end position="325"/>
    </location>
</feature>
<reference evidence="15" key="1">
    <citation type="journal article" date="2013" name="Nat. Genet.">
        <title>The Capsella rubella genome and the genomic consequences of rapid mating system evolution.</title>
        <authorList>
            <person name="Slotte T."/>
            <person name="Hazzouri K.M."/>
            <person name="Agren J.A."/>
            <person name="Koenig D."/>
            <person name="Maumus F."/>
            <person name="Guo Y.L."/>
            <person name="Steige K."/>
            <person name="Platts A.E."/>
            <person name="Escobar J.S."/>
            <person name="Newman L.K."/>
            <person name="Wang W."/>
            <person name="Mandakova T."/>
            <person name="Vello E."/>
            <person name="Smith L.M."/>
            <person name="Henz S.R."/>
            <person name="Steffen J."/>
            <person name="Takuno S."/>
            <person name="Brandvain Y."/>
            <person name="Coop G."/>
            <person name="Andolfatto P."/>
            <person name="Hu T.T."/>
            <person name="Blanchette M."/>
            <person name="Clark R.M."/>
            <person name="Quesneville H."/>
            <person name="Nordborg M."/>
            <person name="Gaut B.S."/>
            <person name="Lysak M.A."/>
            <person name="Jenkins J."/>
            <person name="Grimwood J."/>
            <person name="Chapman J."/>
            <person name="Prochnik S."/>
            <person name="Shu S."/>
            <person name="Rokhsar D."/>
            <person name="Schmutz J."/>
            <person name="Weigel D."/>
            <person name="Wright S.I."/>
        </authorList>
    </citation>
    <scope>NUCLEOTIDE SEQUENCE [LARGE SCALE GENOMIC DNA]</scope>
    <source>
        <strain evidence="15">cv. Monte Gargano</strain>
    </source>
</reference>
<keyword evidence="10" id="KW-0833">Ubl conjugation pathway</keyword>
<evidence type="ECO:0000256" key="11">
    <source>
        <dbReference type="ARBA" id="ARBA00022833"/>
    </source>
</evidence>
<dbReference type="GO" id="GO:0061630">
    <property type="term" value="F:ubiquitin protein ligase activity"/>
    <property type="evidence" value="ECO:0007669"/>
    <property type="project" value="UniProtKB-EC"/>
</dbReference>
<dbReference type="InterPro" id="IPR044066">
    <property type="entry name" value="TRIAD_supradom"/>
</dbReference>
<dbReference type="CDD" id="cd20346">
    <property type="entry name" value="BRcat_RBR_ANKIB1"/>
    <property type="match status" value="1"/>
</dbReference>
<keyword evidence="15" id="KW-1185">Reference proteome</keyword>
<dbReference type="Proteomes" id="UP000029121">
    <property type="component" value="Unassembled WGS sequence"/>
</dbReference>
<dbReference type="SUPFAM" id="SSF57850">
    <property type="entry name" value="RING/U-box"/>
    <property type="match status" value="2"/>
</dbReference>
<keyword evidence="6" id="KW-0808">Transferase</keyword>
<dbReference type="eggNOG" id="KOG1815">
    <property type="taxonomic scope" value="Eukaryota"/>
</dbReference>
<dbReference type="SMART" id="SM00647">
    <property type="entry name" value="IBR"/>
    <property type="match status" value="1"/>
</dbReference>
<accession>R0GD88</accession>
<dbReference type="Pfam" id="PF01485">
    <property type="entry name" value="IBR"/>
    <property type="match status" value="1"/>
</dbReference>
<dbReference type="UniPathway" id="UPA00143"/>
<gene>
    <name evidence="14" type="ORF">CARUB_v10027944mg</name>
</gene>
<evidence type="ECO:0000256" key="7">
    <source>
        <dbReference type="ARBA" id="ARBA00022723"/>
    </source>
</evidence>
<dbReference type="Pfam" id="PF21235">
    <property type="entry name" value="UBA_ARI1"/>
    <property type="match status" value="1"/>
</dbReference>
<dbReference type="EC" id="2.3.2.31" evidence="5"/>
<evidence type="ECO:0000256" key="9">
    <source>
        <dbReference type="ARBA" id="ARBA00022771"/>
    </source>
</evidence>
<evidence type="ECO:0000256" key="5">
    <source>
        <dbReference type="ARBA" id="ARBA00012251"/>
    </source>
</evidence>
<comment type="similarity">
    <text evidence="4">Belongs to the RBR family. Ariadne subfamily.</text>
</comment>
<comment type="cofactor">
    <cofactor evidence="2">
        <name>Zn(2+)</name>
        <dbReference type="ChEBI" id="CHEBI:29105"/>
    </cofactor>
</comment>
<organism evidence="14 15">
    <name type="scientific">Capsella rubella</name>
    <dbReference type="NCBI Taxonomy" id="81985"/>
    <lineage>
        <taxon>Eukaryota</taxon>
        <taxon>Viridiplantae</taxon>
        <taxon>Streptophyta</taxon>
        <taxon>Embryophyta</taxon>
        <taxon>Tracheophyta</taxon>
        <taxon>Spermatophyta</taxon>
        <taxon>Magnoliopsida</taxon>
        <taxon>eudicotyledons</taxon>
        <taxon>Gunneridae</taxon>
        <taxon>Pentapetalae</taxon>
        <taxon>rosids</taxon>
        <taxon>malvids</taxon>
        <taxon>Brassicales</taxon>
        <taxon>Brassicaceae</taxon>
        <taxon>Camelineae</taxon>
        <taxon>Capsella</taxon>
    </lineage>
</organism>
<dbReference type="STRING" id="81985.R0GD88"/>
<evidence type="ECO:0000313" key="15">
    <source>
        <dbReference type="Proteomes" id="UP000029121"/>
    </source>
</evidence>
<dbReference type="Gene3D" id="1.20.120.1750">
    <property type="match status" value="1"/>
</dbReference>
<dbReference type="InterPro" id="IPR013083">
    <property type="entry name" value="Znf_RING/FYVE/PHD"/>
</dbReference>
<evidence type="ECO:0000256" key="6">
    <source>
        <dbReference type="ARBA" id="ARBA00022679"/>
    </source>
</evidence>
<evidence type="ECO:0000256" key="1">
    <source>
        <dbReference type="ARBA" id="ARBA00001798"/>
    </source>
</evidence>
<comment type="pathway">
    <text evidence="3">Protein modification; protein ubiquitination.</text>
</comment>
<dbReference type="GO" id="GO:0016567">
    <property type="term" value="P:protein ubiquitination"/>
    <property type="evidence" value="ECO:0007669"/>
    <property type="project" value="UniProtKB-UniPathway"/>
</dbReference>
<dbReference type="PROSITE" id="PS01358">
    <property type="entry name" value="ZF_RANBP2_1"/>
    <property type="match status" value="1"/>
</dbReference>
<dbReference type="PANTHER" id="PTHR11685">
    <property type="entry name" value="RBR FAMILY RING FINGER AND IBR DOMAIN-CONTAINING"/>
    <property type="match status" value="1"/>
</dbReference>
<feature type="compositionally biased region" description="Acidic residues" evidence="12">
    <location>
        <begin position="91"/>
        <end position="114"/>
    </location>
</feature>
<name>R0GD88_9BRAS</name>
<dbReference type="GO" id="GO:0008270">
    <property type="term" value="F:zinc ion binding"/>
    <property type="evidence" value="ECO:0007669"/>
    <property type="project" value="UniProtKB-KW"/>
</dbReference>
<dbReference type="KEGG" id="crb:17876639"/>
<dbReference type="FunFam" id="3.30.40.10:FF:000892">
    <property type="entry name" value="Probable E3 ubiquitin-protein ligase ARI15"/>
    <property type="match status" value="1"/>
</dbReference>
<evidence type="ECO:0000256" key="3">
    <source>
        <dbReference type="ARBA" id="ARBA00004906"/>
    </source>
</evidence>
<keyword evidence="7" id="KW-0479">Metal-binding</keyword>
<dbReference type="EMBL" id="KB870812">
    <property type="protein sequence ID" value="EOA14674.1"/>
    <property type="molecule type" value="Genomic_DNA"/>
</dbReference>
<evidence type="ECO:0000256" key="12">
    <source>
        <dbReference type="SAM" id="MobiDB-lite"/>
    </source>
</evidence>
<dbReference type="InterPro" id="IPR001876">
    <property type="entry name" value="Znf_RanBP2"/>
</dbReference>
<sequence>MDYDRKRPYSVLTRDEVSEKMKKQIDDISDIFLISNSDATVLLMFLRWDSLRVSERLGENKEKSLMDSGLKPAVFDTILDSSSEISFEADVYEFDDDDDDDDDDEDNPDDDDDGLISTPFCSHKFGTTYWTEYLEKNYYSVEKIQTAISCPEQDCQAAIGPDTIEKLTVRDQEMYERYILRSYIEGNNVLMIKQCPAQDCNYLIEFHQENHDDDDDEYSLNVVCLCGHIFCWRCRLESHRPVTCNNASDWLSMDTTKFSDESFSLSPTYAKTVTCPHCLCPVESDTKMPHYLTCVCRLRFCSRCLRSEEAHKSESKLSGLCVKKKVGISCEDRWMVCKNLLEQAKSDLEAFEESNIKKPSDLKEQDIMIIREGLMLIVQCRRVLKWCCVYDYFHTEYENSKKEYLRYLQGNATTALQSYSNTLQEQKDIILGVATYEECSFFRHTIPTATSNIGNYFFHFIKTLQDGLVDVKVMSYNGGAGPFWYCDRCTYGNTWHDKECEMCSDDTSSLVEELSDFSLNNVC</sequence>
<evidence type="ECO:0000313" key="14">
    <source>
        <dbReference type="EMBL" id="EOA14674.1"/>
    </source>
</evidence>
<evidence type="ECO:0000256" key="4">
    <source>
        <dbReference type="ARBA" id="ARBA00005884"/>
    </source>
</evidence>
<comment type="catalytic activity">
    <reaction evidence="1">
        <text>[E2 ubiquitin-conjugating enzyme]-S-ubiquitinyl-L-cysteine + [acceptor protein]-L-lysine = [E2 ubiquitin-conjugating enzyme]-L-cysteine + [acceptor protein]-N(6)-ubiquitinyl-L-lysine.</text>
        <dbReference type="EC" id="2.3.2.31"/>
    </reaction>
</comment>